<accession>A0A8S5M5K5</accession>
<proteinExistence type="predicted"/>
<reference evidence="1" key="1">
    <citation type="journal article" date="2021" name="Proc. Natl. Acad. Sci. U.S.A.">
        <title>A Catalog of Tens of Thousands of Viruses from Human Metagenomes Reveals Hidden Associations with Chronic Diseases.</title>
        <authorList>
            <person name="Tisza M.J."/>
            <person name="Buck C.B."/>
        </authorList>
    </citation>
    <scope>NUCLEOTIDE SEQUENCE</scope>
    <source>
        <strain evidence="1">Ctulf7</strain>
    </source>
</reference>
<sequence length="271" mass="31643">MHDRLVHVNHLNETLDFYKLGILVDDNDLRDFEWSVSTANDKIKGFTKGVVTKTIPLVFNVSRVNAEEIKNKFYEHFEKDILSVEPGYFELNGYRYYCYLTKSVKANYNKRKQYLELSITVSSDDPYWIKETTKTINFEDVSENSGLRYPFKYSFTYTGLNSTNVVNGNFVESDVIIKIYGACVNPLLKIEDNVYQVDVELDSFEYLEINTSKRTITKFSKYGDTSNLFDKRNKTYDVFKRIPLGRLTISANGKFTVDIVMIERRGEPKWI</sequence>
<organism evidence="1">
    <name type="scientific">Siphoviridae sp. ctulf7</name>
    <dbReference type="NCBI Taxonomy" id="2826505"/>
    <lineage>
        <taxon>Viruses</taxon>
        <taxon>Duplodnaviria</taxon>
        <taxon>Heunggongvirae</taxon>
        <taxon>Uroviricota</taxon>
        <taxon>Caudoviricetes</taxon>
    </lineage>
</organism>
<name>A0A8S5M5K5_9CAUD</name>
<dbReference type="EMBL" id="BK014825">
    <property type="protein sequence ID" value="DAD77424.1"/>
    <property type="molecule type" value="Genomic_DNA"/>
</dbReference>
<protein>
    <submittedName>
        <fullName evidence="1">Tail protein</fullName>
    </submittedName>
</protein>
<evidence type="ECO:0000313" key="1">
    <source>
        <dbReference type="EMBL" id="DAD77424.1"/>
    </source>
</evidence>